<dbReference type="OrthoDB" id="9794935at2"/>
<dbReference type="AlphaFoldDB" id="A0A1I5J2U5"/>
<evidence type="ECO:0000313" key="1">
    <source>
        <dbReference type="EMBL" id="SFO67184.1"/>
    </source>
</evidence>
<dbReference type="InterPro" id="IPR024747">
    <property type="entry name" value="Pyridox_Oxase-rel"/>
</dbReference>
<dbReference type="STRING" id="1527.SAMN04489757_16412"/>
<dbReference type="RefSeq" id="WP_091689244.1">
    <property type="nucleotide sequence ID" value="NZ_BAABFM010000048.1"/>
</dbReference>
<dbReference type="SUPFAM" id="SSF50475">
    <property type="entry name" value="FMN-binding split barrel"/>
    <property type="match status" value="1"/>
</dbReference>
<name>A0A1I5J2U5_9FIRM</name>
<proteinExistence type="predicted"/>
<organism evidence="1 2">
    <name type="scientific">Anaerocolumna aminovalerica</name>
    <dbReference type="NCBI Taxonomy" id="1527"/>
    <lineage>
        <taxon>Bacteria</taxon>
        <taxon>Bacillati</taxon>
        <taxon>Bacillota</taxon>
        <taxon>Clostridia</taxon>
        <taxon>Lachnospirales</taxon>
        <taxon>Lachnospiraceae</taxon>
        <taxon>Anaerocolumna</taxon>
    </lineage>
</organism>
<dbReference type="PANTHER" id="PTHR34071">
    <property type="entry name" value="5-NITROIMIDAZOLE ANTIBIOTICS RESISTANCE PROTEIN, NIMA-FAMILY-RELATED PROTEIN-RELATED"/>
    <property type="match status" value="1"/>
</dbReference>
<dbReference type="EMBL" id="FOWD01000064">
    <property type="protein sequence ID" value="SFO67184.1"/>
    <property type="molecule type" value="Genomic_DNA"/>
</dbReference>
<dbReference type="InterPro" id="IPR012349">
    <property type="entry name" value="Split_barrel_FMN-bd"/>
</dbReference>
<dbReference type="Proteomes" id="UP000198806">
    <property type="component" value="Unassembled WGS sequence"/>
</dbReference>
<accession>A0A1I5J2U5</accession>
<dbReference type="Pfam" id="PF12900">
    <property type="entry name" value="Pyridox_ox_2"/>
    <property type="match status" value="1"/>
</dbReference>
<dbReference type="Gene3D" id="2.30.110.10">
    <property type="entry name" value="Electron Transport, Fmn-binding Protein, Chain A"/>
    <property type="match status" value="1"/>
</dbReference>
<evidence type="ECO:0008006" key="3">
    <source>
        <dbReference type="Google" id="ProtNLM"/>
    </source>
</evidence>
<gene>
    <name evidence="1" type="ORF">SAMN04489757_16412</name>
</gene>
<sequence length="158" mass="18531">MRRSDREITDMEEIIEIIEKCDICRLALFDSEYPYIVPLNFGYSVKEDKIELFFHGAGVGKKINLIKQNNHVFFEMDCSHKLIIDEKACKYTMEYESVMGKGIIEIVSNEEKRDALIKIMKHYSQANEFDFDEEAIDFVTVFKLSVNQITGKRLKRSK</sequence>
<evidence type="ECO:0000313" key="2">
    <source>
        <dbReference type="Proteomes" id="UP000198806"/>
    </source>
</evidence>
<keyword evidence="2" id="KW-1185">Reference proteome</keyword>
<reference evidence="1 2" key="1">
    <citation type="submission" date="2016-10" db="EMBL/GenBank/DDBJ databases">
        <authorList>
            <person name="de Groot N.N."/>
        </authorList>
    </citation>
    <scope>NUCLEOTIDE SEQUENCE [LARGE SCALE GENOMIC DNA]</scope>
    <source>
        <strain evidence="1 2">DSM 1283</strain>
    </source>
</reference>
<dbReference type="PANTHER" id="PTHR34071:SF2">
    <property type="entry name" value="FLAVIN-NUCLEOTIDE-BINDING PROTEIN"/>
    <property type="match status" value="1"/>
</dbReference>
<protein>
    <recommendedName>
        <fullName evidence="3">Pyridoxamine 5'-phosphate oxidase</fullName>
    </recommendedName>
</protein>